<dbReference type="EMBL" id="JBBJCI010000348">
    <property type="protein sequence ID" value="KAK7234086.1"/>
    <property type="molecule type" value="Genomic_DNA"/>
</dbReference>
<gene>
    <name evidence="9" type="ORF">SO694_00146066</name>
</gene>
<dbReference type="Pfam" id="PF03129">
    <property type="entry name" value="HGTP_anticodon"/>
    <property type="match status" value="1"/>
</dbReference>
<comment type="similarity">
    <text evidence="1">Belongs to the class-II aminoacyl-tRNA synthetase family.</text>
</comment>
<dbReference type="Gene3D" id="3.40.50.800">
    <property type="entry name" value="Anticodon-binding domain"/>
    <property type="match status" value="1"/>
</dbReference>
<evidence type="ECO:0000256" key="1">
    <source>
        <dbReference type="ARBA" id="ARBA00008226"/>
    </source>
</evidence>
<evidence type="ECO:0000259" key="8">
    <source>
        <dbReference type="Pfam" id="PF13393"/>
    </source>
</evidence>
<reference evidence="9 10" key="1">
    <citation type="submission" date="2024-03" db="EMBL/GenBank/DDBJ databases">
        <title>Aureococcus anophagefferens CCMP1851 and Kratosvirus quantuckense: Draft genome of a second virus-susceptible host strain in the model system.</title>
        <authorList>
            <person name="Chase E."/>
            <person name="Truchon A.R."/>
            <person name="Schepens W."/>
            <person name="Wilhelm S.W."/>
        </authorList>
    </citation>
    <scope>NUCLEOTIDE SEQUENCE [LARGE SCALE GENOMIC DNA]</scope>
    <source>
        <strain evidence="9 10">CCMP1851</strain>
    </source>
</reference>
<dbReference type="Proteomes" id="UP001363151">
    <property type="component" value="Unassembled WGS sequence"/>
</dbReference>
<organism evidence="9 10">
    <name type="scientific">Aureococcus anophagefferens</name>
    <name type="common">Harmful bloom alga</name>
    <dbReference type="NCBI Taxonomy" id="44056"/>
    <lineage>
        <taxon>Eukaryota</taxon>
        <taxon>Sar</taxon>
        <taxon>Stramenopiles</taxon>
        <taxon>Ochrophyta</taxon>
        <taxon>Pelagophyceae</taxon>
        <taxon>Pelagomonadales</taxon>
        <taxon>Pelagomonadaceae</taxon>
        <taxon>Aureococcus</taxon>
    </lineage>
</organism>
<comment type="catalytic activity">
    <reaction evidence="5">
        <text>tRNA(His) + L-histidine + ATP = L-histidyl-tRNA(His) + AMP + diphosphate + H(+)</text>
        <dbReference type="Rhea" id="RHEA:17313"/>
        <dbReference type="Rhea" id="RHEA-COMP:9665"/>
        <dbReference type="Rhea" id="RHEA-COMP:9689"/>
        <dbReference type="ChEBI" id="CHEBI:15378"/>
        <dbReference type="ChEBI" id="CHEBI:30616"/>
        <dbReference type="ChEBI" id="CHEBI:33019"/>
        <dbReference type="ChEBI" id="CHEBI:57595"/>
        <dbReference type="ChEBI" id="CHEBI:78442"/>
        <dbReference type="ChEBI" id="CHEBI:78527"/>
        <dbReference type="ChEBI" id="CHEBI:456215"/>
        <dbReference type="EC" id="6.1.1.21"/>
    </reaction>
</comment>
<dbReference type="SUPFAM" id="SSF52954">
    <property type="entry name" value="Class II aaRS ABD-related"/>
    <property type="match status" value="1"/>
</dbReference>
<feature type="domain" description="Anticodon-binding" evidence="7">
    <location>
        <begin position="433"/>
        <end position="528"/>
    </location>
</feature>
<comment type="caution">
    <text evidence="9">The sequence shown here is derived from an EMBL/GenBank/DDBJ whole genome shotgun (WGS) entry which is preliminary data.</text>
</comment>
<dbReference type="InterPro" id="IPR004516">
    <property type="entry name" value="HisRS/HisZ"/>
</dbReference>
<proteinExistence type="inferred from homology"/>
<dbReference type="Gene3D" id="3.30.930.10">
    <property type="entry name" value="Bira Bifunctional Protein, Domain 2"/>
    <property type="match status" value="1"/>
</dbReference>
<dbReference type="InterPro" id="IPR041715">
    <property type="entry name" value="HisRS-like_core"/>
</dbReference>
<keyword evidence="10" id="KW-1185">Reference proteome</keyword>
<feature type="domain" description="Class II Histidinyl-tRNA synthetase (HisRS)-like catalytic core" evidence="8">
    <location>
        <begin position="179"/>
        <end position="408"/>
    </location>
</feature>
<evidence type="ECO:0000256" key="3">
    <source>
        <dbReference type="ARBA" id="ARBA00022741"/>
    </source>
</evidence>
<dbReference type="InterPro" id="IPR036621">
    <property type="entry name" value="Anticodon-bd_dom_sf"/>
</dbReference>
<feature type="compositionally biased region" description="Low complexity" evidence="6">
    <location>
        <begin position="105"/>
        <end position="119"/>
    </location>
</feature>
<evidence type="ECO:0000256" key="5">
    <source>
        <dbReference type="ARBA" id="ARBA00047639"/>
    </source>
</evidence>
<evidence type="ECO:0000256" key="2">
    <source>
        <dbReference type="ARBA" id="ARBA00012815"/>
    </source>
</evidence>
<dbReference type="InterPro" id="IPR045864">
    <property type="entry name" value="aa-tRNA-synth_II/BPL/LPL"/>
</dbReference>
<evidence type="ECO:0000256" key="6">
    <source>
        <dbReference type="SAM" id="MobiDB-lite"/>
    </source>
</evidence>
<dbReference type="PANTHER" id="PTHR43707">
    <property type="entry name" value="HISTIDYL-TRNA SYNTHETASE"/>
    <property type="match status" value="1"/>
</dbReference>
<accession>A0ABR1FND3</accession>
<sequence>MGIDKAPAGGPPVNVRLPAEERIAGIAERKSHHDMKKMPEDPVLQKVLKGLEEMQEKIKAEGATEANVEAGLQQIAKGVDAVLESMPDDDDEETAPARARRPAARARAAAVARAARTAPMGRGGPEIPLEADEVAAWASLTVANPKGEPSAEEREQLKAAKAAEKKGKDAVLEGATGEVRATLPLKWFSIPQCWRFETTQRGRKREHYQWNMDIVGERGVTAEAELLAAVARFFSRLGVTSEMVGVRVNSRKVLDVAITKAGVPGDKFARVCVVIDKLDKIGACAVKEMLTDTSGDDPLALPPATADVILACLEAKSVADLATTVGLPMTDPAIAEIAQLFELADSYGVGDYLQFDSSVVRGLAYYTGVVFEAFDRKGELRAICGGGRYDKLLELYGGEKCDIPCAGFGFGDCVIVELLKENGLLPKLGPSVDVVVAPFSAAMQGPAAAVAAKLRSAGLTVDAALQACKARKAFDLANRAGARLVAFVAPDEWDVGKVRVKDMLVKDPASDPADGVQVDVAVDHLGDLVAVLEAEARAKGAAWVPVGRSSSSASPAPAKPPAGAVLADGGNGVTLKATAKFAALAL</sequence>
<dbReference type="PANTHER" id="PTHR43707:SF1">
    <property type="entry name" value="HISTIDINE--TRNA LIGASE, MITOCHONDRIAL-RELATED"/>
    <property type="match status" value="1"/>
</dbReference>
<evidence type="ECO:0000313" key="10">
    <source>
        <dbReference type="Proteomes" id="UP001363151"/>
    </source>
</evidence>
<evidence type="ECO:0000313" key="9">
    <source>
        <dbReference type="EMBL" id="KAK7234086.1"/>
    </source>
</evidence>
<dbReference type="SUPFAM" id="SSF55681">
    <property type="entry name" value="Class II aaRS and biotin synthetases"/>
    <property type="match status" value="1"/>
</dbReference>
<protein>
    <recommendedName>
        <fullName evidence="2">histidine--tRNA ligase</fullName>
        <ecNumber evidence="2">6.1.1.21</ecNumber>
    </recommendedName>
    <alternativeName>
        <fullName evidence="4">Histidyl-tRNA synthetase</fullName>
    </alternativeName>
</protein>
<evidence type="ECO:0000256" key="4">
    <source>
        <dbReference type="ARBA" id="ARBA00030619"/>
    </source>
</evidence>
<feature type="region of interest" description="Disordered" evidence="6">
    <location>
        <begin position="85"/>
        <end position="127"/>
    </location>
</feature>
<dbReference type="EC" id="6.1.1.21" evidence="2"/>
<evidence type="ECO:0000259" key="7">
    <source>
        <dbReference type="Pfam" id="PF03129"/>
    </source>
</evidence>
<name>A0ABR1FND3_AURAN</name>
<keyword evidence="3" id="KW-0547">Nucleotide-binding</keyword>
<dbReference type="InterPro" id="IPR004154">
    <property type="entry name" value="Anticodon-bd"/>
</dbReference>
<dbReference type="Pfam" id="PF13393">
    <property type="entry name" value="tRNA-synt_His"/>
    <property type="match status" value="1"/>
</dbReference>